<dbReference type="Proteomes" id="UP000887159">
    <property type="component" value="Unassembled WGS sequence"/>
</dbReference>
<reference evidence="2" key="1">
    <citation type="submission" date="2020-08" db="EMBL/GenBank/DDBJ databases">
        <title>Multicomponent nature underlies the extraordinary mechanical properties of spider dragline silk.</title>
        <authorList>
            <person name="Kono N."/>
            <person name="Nakamura H."/>
            <person name="Mori M."/>
            <person name="Yoshida Y."/>
            <person name="Ohtoshi R."/>
            <person name="Malay A.D."/>
            <person name="Moran D.A.P."/>
            <person name="Tomita M."/>
            <person name="Numata K."/>
            <person name="Arakawa K."/>
        </authorList>
    </citation>
    <scope>NUCLEOTIDE SEQUENCE</scope>
</reference>
<accession>A0A8X6WD66</accession>
<comment type="caution">
    <text evidence="2">The sequence shown here is derived from an EMBL/GenBank/DDBJ whole genome shotgun (WGS) entry which is preliminary data.</text>
</comment>
<evidence type="ECO:0000256" key="1">
    <source>
        <dbReference type="SAM" id="MobiDB-lite"/>
    </source>
</evidence>
<dbReference type="AlphaFoldDB" id="A0A8X6WD66"/>
<evidence type="ECO:0000313" key="3">
    <source>
        <dbReference type="Proteomes" id="UP000887159"/>
    </source>
</evidence>
<name>A0A8X6WD66_TRICX</name>
<keyword evidence="3" id="KW-1185">Reference proteome</keyword>
<gene>
    <name evidence="2" type="ORF">TNCV_674191</name>
</gene>
<sequence>MVQFERTEGGQPFLTPYLTEDVPFEVTSCYPELNDTPEEIIGTFETGQLKRIVRLENCCRMSTPYTIPSNMQKHFKHELNFTRPERDPHVPRPVAVVKPIQGPTVLQIGHASPSPSSRPSTQDGRRRWTFTPIL</sequence>
<evidence type="ECO:0000313" key="2">
    <source>
        <dbReference type="EMBL" id="GFY32664.1"/>
    </source>
</evidence>
<feature type="compositionally biased region" description="Polar residues" evidence="1">
    <location>
        <begin position="113"/>
        <end position="122"/>
    </location>
</feature>
<dbReference type="EMBL" id="BMAU01021403">
    <property type="protein sequence ID" value="GFY32664.1"/>
    <property type="molecule type" value="Genomic_DNA"/>
</dbReference>
<feature type="region of interest" description="Disordered" evidence="1">
    <location>
        <begin position="105"/>
        <end position="134"/>
    </location>
</feature>
<protein>
    <submittedName>
        <fullName evidence="2">Uncharacterized protein</fullName>
    </submittedName>
</protein>
<organism evidence="2 3">
    <name type="scientific">Trichonephila clavipes</name>
    <name type="common">Golden silk orbweaver</name>
    <name type="synonym">Nephila clavipes</name>
    <dbReference type="NCBI Taxonomy" id="2585209"/>
    <lineage>
        <taxon>Eukaryota</taxon>
        <taxon>Metazoa</taxon>
        <taxon>Ecdysozoa</taxon>
        <taxon>Arthropoda</taxon>
        <taxon>Chelicerata</taxon>
        <taxon>Arachnida</taxon>
        <taxon>Araneae</taxon>
        <taxon>Araneomorphae</taxon>
        <taxon>Entelegynae</taxon>
        <taxon>Araneoidea</taxon>
        <taxon>Nephilidae</taxon>
        <taxon>Trichonephila</taxon>
    </lineage>
</organism>
<proteinExistence type="predicted"/>